<reference evidence="3 4" key="1">
    <citation type="journal article" date="2022" name="Cell">
        <title>Repeat-based holocentromeres influence genome architecture and karyotype evolution.</title>
        <authorList>
            <person name="Hofstatter P.G."/>
            <person name="Thangavel G."/>
            <person name="Lux T."/>
            <person name="Neumann P."/>
            <person name="Vondrak T."/>
            <person name="Novak P."/>
            <person name="Zhang M."/>
            <person name="Costa L."/>
            <person name="Castellani M."/>
            <person name="Scott A."/>
            <person name="Toegelov H."/>
            <person name="Fuchs J."/>
            <person name="Mata-Sucre Y."/>
            <person name="Dias Y."/>
            <person name="Vanzela A.L.L."/>
            <person name="Huettel B."/>
            <person name="Almeida C.C.S."/>
            <person name="Simkova H."/>
            <person name="Souza G."/>
            <person name="Pedrosa-Harand A."/>
            <person name="Macas J."/>
            <person name="Mayer K.F.X."/>
            <person name="Houben A."/>
            <person name="Marques A."/>
        </authorList>
    </citation>
    <scope>NUCLEOTIDE SEQUENCE [LARGE SCALE GENOMIC DNA]</scope>
    <source>
        <strain evidence="3">RhyTen1mFocal</strain>
    </source>
</reference>
<organism evidence="3 4">
    <name type="scientific">Rhynchospora tenuis</name>
    <dbReference type="NCBI Taxonomy" id="198213"/>
    <lineage>
        <taxon>Eukaryota</taxon>
        <taxon>Viridiplantae</taxon>
        <taxon>Streptophyta</taxon>
        <taxon>Embryophyta</taxon>
        <taxon>Tracheophyta</taxon>
        <taxon>Spermatophyta</taxon>
        <taxon>Magnoliopsida</taxon>
        <taxon>Liliopsida</taxon>
        <taxon>Poales</taxon>
        <taxon>Cyperaceae</taxon>
        <taxon>Cyperoideae</taxon>
        <taxon>Rhynchosporeae</taxon>
        <taxon>Rhynchospora</taxon>
    </lineage>
</organism>
<dbReference type="Pfam" id="PF00012">
    <property type="entry name" value="HSP70"/>
    <property type="match status" value="1"/>
</dbReference>
<dbReference type="GO" id="GO:0005524">
    <property type="term" value="F:ATP binding"/>
    <property type="evidence" value="ECO:0007669"/>
    <property type="project" value="UniProtKB-KW"/>
</dbReference>
<dbReference type="InterPro" id="IPR029048">
    <property type="entry name" value="HSP70_C_sf"/>
</dbReference>
<keyword evidence="2" id="KW-0067">ATP-binding</keyword>
<evidence type="ECO:0008006" key="5">
    <source>
        <dbReference type="Google" id="ProtNLM"/>
    </source>
</evidence>
<dbReference type="SUPFAM" id="SSF100934">
    <property type="entry name" value="Heat shock protein 70kD (HSP70), C-terminal subdomain"/>
    <property type="match status" value="1"/>
</dbReference>
<dbReference type="Gene3D" id="1.20.1270.10">
    <property type="match status" value="1"/>
</dbReference>
<dbReference type="Gene3D" id="2.60.34.10">
    <property type="entry name" value="Substrate Binding Domain Of DNAk, Chain A, domain 1"/>
    <property type="match status" value="1"/>
</dbReference>
<protein>
    <recommendedName>
        <fullName evidence="5">Heat shock protein 70</fullName>
    </recommendedName>
</protein>
<keyword evidence="4" id="KW-1185">Reference proteome</keyword>
<evidence type="ECO:0000313" key="3">
    <source>
        <dbReference type="EMBL" id="KAJ3690724.1"/>
    </source>
</evidence>
<gene>
    <name evidence="3" type="ORF">LUZ61_019888</name>
</gene>
<dbReference type="Proteomes" id="UP001210211">
    <property type="component" value="Unassembled WGS sequence"/>
</dbReference>
<keyword evidence="1" id="KW-0547">Nucleotide-binding</keyword>
<dbReference type="SUPFAM" id="SSF100920">
    <property type="entry name" value="Heat shock protein 70kD (HSP70), peptide-binding domain"/>
    <property type="match status" value="1"/>
</dbReference>
<dbReference type="InterPro" id="IPR029047">
    <property type="entry name" value="HSP70_peptide-bd_sf"/>
</dbReference>
<dbReference type="AlphaFoldDB" id="A0AAD6EN97"/>
<accession>A0AAD6EN97</accession>
<proteinExistence type="predicted"/>
<dbReference type="EMBL" id="JAMRDG010000002">
    <property type="protein sequence ID" value="KAJ3690724.1"/>
    <property type="molecule type" value="Genomic_DNA"/>
</dbReference>
<dbReference type="GO" id="GO:0140662">
    <property type="term" value="F:ATP-dependent protein folding chaperone"/>
    <property type="evidence" value="ECO:0007669"/>
    <property type="project" value="InterPro"/>
</dbReference>
<dbReference type="PANTHER" id="PTHR19375">
    <property type="entry name" value="HEAT SHOCK PROTEIN 70KDA"/>
    <property type="match status" value="1"/>
</dbReference>
<dbReference type="InterPro" id="IPR013126">
    <property type="entry name" value="Hsp_70_fam"/>
</dbReference>
<comment type="caution">
    <text evidence="3">The sequence shown here is derived from an EMBL/GenBank/DDBJ whole genome shotgun (WGS) entry which is preliminary data.</text>
</comment>
<sequence>MTVVVPRNTPTPAKNQYVLTTVKDNQTPMPLAIYEGERAETKYNNLLGKFVLLGIDPAPKNVTKIDICFEINADGILNVSAQDRSNGHKNKIRINNKEGRLSEEDIKKMVKDSEKYKAEDEEFRRRHDAWNSLEKYSYQMRSILRVNNINKMLSFSTKINIEDAIDKTISWVEQNPLPQVCESEFKMNKLKSICKPIDKEVHKK</sequence>
<evidence type="ECO:0000256" key="2">
    <source>
        <dbReference type="ARBA" id="ARBA00022840"/>
    </source>
</evidence>
<evidence type="ECO:0000256" key="1">
    <source>
        <dbReference type="ARBA" id="ARBA00022741"/>
    </source>
</evidence>
<evidence type="ECO:0000313" key="4">
    <source>
        <dbReference type="Proteomes" id="UP001210211"/>
    </source>
</evidence>
<name>A0AAD6EN97_9POAL</name>